<dbReference type="InterPro" id="IPR027417">
    <property type="entry name" value="P-loop_NTPase"/>
</dbReference>
<evidence type="ECO:0000256" key="1">
    <source>
        <dbReference type="ARBA" id="ARBA00022741"/>
    </source>
</evidence>
<dbReference type="GO" id="GO:0005524">
    <property type="term" value="F:ATP binding"/>
    <property type="evidence" value="ECO:0007669"/>
    <property type="project" value="UniProtKB-KW"/>
</dbReference>
<proteinExistence type="predicted"/>
<evidence type="ECO:0000313" key="3">
    <source>
        <dbReference type="EMBL" id="KKM23240.1"/>
    </source>
</evidence>
<comment type="caution">
    <text evidence="3">The sequence shown here is derived from an EMBL/GenBank/DDBJ whole genome shotgun (WGS) entry which is preliminary data.</text>
</comment>
<evidence type="ECO:0000256" key="2">
    <source>
        <dbReference type="ARBA" id="ARBA00022840"/>
    </source>
</evidence>
<organism evidence="3">
    <name type="scientific">marine sediment metagenome</name>
    <dbReference type="NCBI Taxonomy" id="412755"/>
    <lineage>
        <taxon>unclassified sequences</taxon>
        <taxon>metagenomes</taxon>
        <taxon>ecological metagenomes</taxon>
    </lineage>
</organism>
<reference evidence="3" key="1">
    <citation type="journal article" date="2015" name="Nature">
        <title>Complex archaea that bridge the gap between prokaryotes and eukaryotes.</title>
        <authorList>
            <person name="Spang A."/>
            <person name="Saw J.H."/>
            <person name="Jorgensen S.L."/>
            <person name="Zaremba-Niedzwiedzka K."/>
            <person name="Martijn J."/>
            <person name="Lind A.E."/>
            <person name="van Eijk R."/>
            <person name="Schleper C."/>
            <person name="Guy L."/>
            <person name="Ettema T.J."/>
        </authorList>
    </citation>
    <scope>NUCLEOTIDE SEQUENCE</scope>
</reference>
<dbReference type="EMBL" id="LAZR01013167">
    <property type="protein sequence ID" value="KKM23240.1"/>
    <property type="molecule type" value="Genomic_DNA"/>
</dbReference>
<sequence length="461" mass="52397">RKDRIIKAIIRITIKASQIRPLIIANEDLHWIDKSSEDYLKDLLDSISGAKIFLIFTYRSEFVHTWGGRSYHSQVNLNRLSNRESLAMVAHLLGTEGIDRDLEELILDKTEGVPFFIEEFIRSLKDLKIIERKNNRYQLAMDIQDLPIPSTIHDVIMARVDTLPEEVKGVLQIGSVIGREFNHDLIMKVISLSEVELLSNLSALKDSELLYERGIFPQSTYIFKHALTQDVVYDSILTRRRKQIHEEVGKAIENLYAERLEEFYEMLALHYTEAGLSKKAIDYCLRAGKRATERSACQEAIGHLTTGLTLLQTLPETLARHQQELPLQTALGAASLMVRGHTAPEVETAYTRARVLCQQLGDTQDMLPVLFGLWRFCVMRADYAMARQLGEELLGLPERSDELPLRVFPHYAAGFTCFCLGELLPARSHLEEGIAHYNPAQRRGPPCFGPVKIPVSPVAYM</sequence>
<dbReference type="PANTHER" id="PTHR16305:SF28">
    <property type="entry name" value="GUANYLATE CYCLASE DOMAIN-CONTAINING PROTEIN"/>
    <property type="match status" value="1"/>
</dbReference>
<accession>A0A0F9L6H2</accession>
<dbReference type="GO" id="GO:0005737">
    <property type="term" value="C:cytoplasm"/>
    <property type="evidence" value="ECO:0007669"/>
    <property type="project" value="TreeGrafter"/>
</dbReference>
<dbReference type="GO" id="GO:0004016">
    <property type="term" value="F:adenylate cyclase activity"/>
    <property type="evidence" value="ECO:0007669"/>
    <property type="project" value="TreeGrafter"/>
</dbReference>
<dbReference type="PANTHER" id="PTHR16305">
    <property type="entry name" value="TESTICULAR SOLUBLE ADENYLYL CYCLASE"/>
    <property type="match status" value="1"/>
</dbReference>
<feature type="non-terminal residue" evidence="3">
    <location>
        <position position="1"/>
    </location>
</feature>
<keyword evidence="1" id="KW-0547">Nucleotide-binding</keyword>
<keyword evidence="2" id="KW-0067">ATP-binding</keyword>
<evidence type="ECO:0008006" key="4">
    <source>
        <dbReference type="Google" id="ProtNLM"/>
    </source>
</evidence>
<name>A0A0F9L6H2_9ZZZZ</name>
<gene>
    <name evidence="3" type="ORF">LCGC14_1617230</name>
</gene>
<dbReference type="AlphaFoldDB" id="A0A0F9L6H2"/>
<dbReference type="SUPFAM" id="SSF52540">
    <property type="entry name" value="P-loop containing nucleoside triphosphate hydrolases"/>
    <property type="match status" value="1"/>
</dbReference>
<protein>
    <recommendedName>
        <fullName evidence="4">Orc1-like AAA ATPase domain-containing protein</fullName>
    </recommendedName>
</protein>